<evidence type="ECO:0000259" key="14">
    <source>
        <dbReference type="PROSITE" id="PS50109"/>
    </source>
</evidence>
<keyword evidence="17" id="KW-1185">Reference proteome</keyword>
<dbReference type="InterPro" id="IPR013654">
    <property type="entry name" value="PAS_2"/>
</dbReference>
<dbReference type="SMART" id="SM00387">
    <property type="entry name" value="HATPase_c"/>
    <property type="match status" value="1"/>
</dbReference>
<evidence type="ECO:0000256" key="6">
    <source>
        <dbReference type="ARBA" id="ARBA00022777"/>
    </source>
</evidence>
<keyword evidence="7" id="KW-0067">ATP-binding</keyword>
<dbReference type="GO" id="GO:0006355">
    <property type="term" value="P:regulation of DNA-templated transcription"/>
    <property type="evidence" value="ECO:0007669"/>
    <property type="project" value="InterPro"/>
</dbReference>
<dbReference type="SMART" id="SM00388">
    <property type="entry name" value="HisKA"/>
    <property type="match status" value="1"/>
</dbReference>
<evidence type="ECO:0000256" key="1">
    <source>
        <dbReference type="ARBA" id="ARBA00022543"/>
    </source>
</evidence>
<dbReference type="Pfam" id="PF08446">
    <property type="entry name" value="PAS_2"/>
    <property type="match status" value="1"/>
</dbReference>
<reference evidence="16 17" key="1">
    <citation type="submission" date="2021-08" db="EMBL/GenBank/DDBJ databases">
        <title>Draft Genome Sequence of Phanerochaete sordida strain YK-624.</title>
        <authorList>
            <person name="Mori T."/>
            <person name="Dohra H."/>
            <person name="Suzuki T."/>
            <person name="Kawagishi H."/>
            <person name="Hirai H."/>
        </authorList>
    </citation>
    <scope>NUCLEOTIDE SEQUENCE [LARGE SCALE GENOMIC DNA]</scope>
    <source>
        <strain evidence="16 17">YK-624</strain>
    </source>
</reference>
<feature type="compositionally biased region" description="Polar residues" evidence="12">
    <location>
        <begin position="417"/>
        <end position="428"/>
    </location>
</feature>
<evidence type="ECO:0000256" key="2">
    <source>
        <dbReference type="ARBA" id="ARBA00022553"/>
    </source>
</evidence>
<sequence>MSHHHTVNGASTLFASGPVGEPVEYHLEELQSNINDDAYTRRRPAQLSEVAVEAFTDVTTPSILDPTLSQELAEPPSNFSQNGIVHLGPIDSPGSARSRSLGSSRGRTSRNSGNASDSITRDMDVVELPSTRRRHSVTSGSASDAPSAGGSGALSGSCDSVGTGTSSEGPHITFRYQHIQDEEGHHLIVGREGKLTRCEDEPIRTPGAVQGFGVLIAVEEEDDGNLTVRQVSENSTEILGLSPGYLFSLECFTQTLTDSQADLLLDNIQYLSDAALTAEEQAENLHVFMLNGFGEPGSALPDEGSQDVQQRRHWNCWVAAHRPEMKAPANLDPASSTPQTLYRNIIILEFELERDPFNPLYPVQTVDERFPSGVSSPSDASGSTDGTNSGSSGRTLVSSGSGTDSAGSENAVYENSPDGSTPSVNNSDPSSTANTSVTSPTPSPSHDEGTDPHEVHGNDEWMPSPEAILESTTTHSKPLLALERLRRNRRDTNDSPASPASFNSGLDRGSGSIRRGGIAARRKRGQGAVGMMDVFAVMAQINEQLGAATDLDTFLKVVVGVMKDLTQFHRVLVYQFDETWNGKVVAELVDWNKTHDLYQGLHFPAADIPAQARQLYALNRVRLLYDRGQPTARLVIRSKKDLETPLDMTHCYLRAMSPIHLKYLGNMGVRASMSVSIMAFGQLWGLVACHSYGPSGMRVSFPVRQMLRLLSQSISRNVERLSLAQRLHTRKLINTMPTDQHPSGYIVSDADDLLGLFDADYGVLVIGEGAKILGPNQHGQEILVVAEYLRMKQFDTMQVSQAVTVDYPDLQLSTGLEVIAGLLYVPLSVGGGDFIAFLRKGQPCQVRWAGRPFRSDAEKNTLEPRKSFKMWSETVAGRSRPWSDEHLETAGVLALVYGKFIEVWRQKESALHATKLTNILLSNASHEVRTPLNHIINYLELALNSQLDLETRENLSQSHAASKSLLFTINDLLDLTRLESGGETSFNEPFNLHSVVHEATLLYRNEASRRGMIFKLDLDKCPQIVIGDAKKTRTVVANLTANAVKYTQEGTVTVECRAFEEPAGLRNSGNIAVEIVVSDTGCGMSPDKLESIFREFEQVETPAATPSAQAKGLGLGLAVVARIVEQLGGQLRVDSRVNEGSRFSFLIPFGVGTPNSSPGSSQRSRTQSRGSRGHEIESLVNALQAHPHPMTGAPLGMAPPGLEMDIRGMLTQSPGTGSGSRSLAVSTPDLGKKASRSKMRGTPDIAQNQRLRILIVEDNDINRTILAKRLTLDGHIVVNTTNGQEGYDMVELDRDFDCVLMDIQMPLLNGYEATERIRALEQDGKDPPPARLSHQLNGRLPIFAVSASLWEEQRLDMYKLGMDGWILKPIDFKRLRVILKGVTDIEQREKDVYTPGCNWELGGWLASPNQPPDETNLTGTS</sequence>
<dbReference type="GO" id="GO:0009881">
    <property type="term" value="F:photoreceptor activity"/>
    <property type="evidence" value="ECO:0007669"/>
    <property type="project" value="UniProtKB-KW"/>
</dbReference>
<feature type="compositionally biased region" description="Low complexity" evidence="12">
    <location>
        <begin position="1153"/>
        <end position="1170"/>
    </location>
</feature>
<evidence type="ECO:0000256" key="12">
    <source>
        <dbReference type="SAM" id="MobiDB-lite"/>
    </source>
</evidence>
<dbReference type="EMBL" id="BPQB01000075">
    <property type="protein sequence ID" value="GJE97693.1"/>
    <property type="molecule type" value="Genomic_DNA"/>
</dbReference>
<keyword evidence="6 16" id="KW-0418">Kinase</keyword>
<keyword evidence="1" id="KW-0600">Photoreceptor protein</keyword>
<evidence type="ECO:0000313" key="16">
    <source>
        <dbReference type="EMBL" id="GJE97693.1"/>
    </source>
</evidence>
<dbReference type="GO" id="GO:0009584">
    <property type="term" value="P:detection of visible light"/>
    <property type="evidence" value="ECO:0007669"/>
    <property type="project" value="InterPro"/>
</dbReference>
<dbReference type="InterPro" id="IPR016132">
    <property type="entry name" value="Phyto_chromo_attachment"/>
</dbReference>
<feature type="compositionally biased region" description="Low complexity" evidence="12">
    <location>
        <begin position="509"/>
        <end position="519"/>
    </location>
</feature>
<evidence type="ECO:0000256" key="8">
    <source>
        <dbReference type="ARBA" id="ARBA00022991"/>
    </source>
</evidence>
<dbReference type="Gene3D" id="3.30.450.40">
    <property type="match status" value="1"/>
</dbReference>
<feature type="domain" description="Response regulatory" evidence="15">
    <location>
        <begin position="1252"/>
        <end position="1383"/>
    </location>
</feature>
<feature type="region of interest" description="Disordered" evidence="12">
    <location>
        <begin position="70"/>
        <end position="166"/>
    </location>
</feature>
<dbReference type="InterPro" id="IPR001789">
    <property type="entry name" value="Sig_transdc_resp-reg_receiver"/>
</dbReference>
<keyword evidence="9" id="KW-0902">Two-component regulatory system</keyword>
<dbReference type="GO" id="GO:0005524">
    <property type="term" value="F:ATP binding"/>
    <property type="evidence" value="ECO:0007669"/>
    <property type="project" value="UniProtKB-KW"/>
</dbReference>
<keyword evidence="3" id="KW-0716">Sensory transduction</keyword>
<evidence type="ECO:0000256" key="4">
    <source>
        <dbReference type="ARBA" id="ARBA00022679"/>
    </source>
</evidence>
<dbReference type="Pfam" id="PF00072">
    <property type="entry name" value="Response_reg"/>
    <property type="match status" value="1"/>
</dbReference>
<evidence type="ECO:0000256" key="7">
    <source>
        <dbReference type="ARBA" id="ARBA00022840"/>
    </source>
</evidence>
<dbReference type="PANTHER" id="PTHR43065:SF10">
    <property type="entry name" value="PEROXIDE STRESS-ACTIVATED HISTIDINE KINASE MAK3"/>
    <property type="match status" value="1"/>
</dbReference>
<name>A0A9P3LJS5_9APHY</name>
<dbReference type="Gene3D" id="3.40.50.2300">
    <property type="match status" value="1"/>
</dbReference>
<dbReference type="Pfam" id="PF02518">
    <property type="entry name" value="HATPase_c"/>
    <property type="match status" value="1"/>
</dbReference>
<feature type="compositionally biased region" description="Polar residues" evidence="12">
    <location>
        <begin position="494"/>
        <end position="504"/>
    </location>
</feature>
<dbReference type="InterPro" id="IPR013515">
    <property type="entry name" value="Phytochrome_cen-reg"/>
</dbReference>
<dbReference type="InterPro" id="IPR036097">
    <property type="entry name" value="HisK_dim/P_sf"/>
</dbReference>
<dbReference type="InterPro" id="IPR035965">
    <property type="entry name" value="PAS-like_dom_sf"/>
</dbReference>
<dbReference type="InterPro" id="IPR036890">
    <property type="entry name" value="HATPase_C_sf"/>
</dbReference>
<dbReference type="SUPFAM" id="SSF55781">
    <property type="entry name" value="GAF domain-like"/>
    <property type="match status" value="2"/>
</dbReference>
<feature type="domain" description="Phytochrome chromophore attachment site" evidence="13">
    <location>
        <begin position="550"/>
        <end position="712"/>
    </location>
</feature>
<dbReference type="Gene3D" id="3.30.450.20">
    <property type="entry name" value="PAS domain"/>
    <property type="match status" value="1"/>
</dbReference>
<dbReference type="SUPFAM" id="SSF47384">
    <property type="entry name" value="Homodimeric domain of signal transducing histidine kinase"/>
    <property type="match status" value="1"/>
</dbReference>
<dbReference type="InterPro" id="IPR003018">
    <property type="entry name" value="GAF"/>
</dbReference>
<feature type="region of interest" description="Disordered" evidence="12">
    <location>
        <begin position="368"/>
        <end position="462"/>
    </location>
</feature>
<accession>A0A9P3LJS5</accession>
<proteinExistence type="predicted"/>
<comment type="caution">
    <text evidence="16">The sequence shown here is derived from an EMBL/GenBank/DDBJ whole genome shotgun (WGS) entry which is preliminary data.</text>
</comment>
<feature type="compositionally biased region" description="Low complexity" evidence="12">
    <location>
        <begin position="92"/>
        <end position="116"/>
    </location>
</feature>
<keyword evidence="8" id="KW-0157">Chromophore</keyword>
<dbReference type="InterPro" id="IPR043150">
    <property type="entry name" value="Phytochrome_PHY_sf"/>
</dbReference>
<protein>
    <submittedName>
        <fullName evidence="16">Histidine kinase-like protein</fullName>
    </submittedName>
</protein>
<evidence type="ECO:0000313" key="17">
    <source>
        <dbReference type="Proteomes" id="UP000703269"/>
    </source>
</evidence>
<feature type="compositionally biased region" description="Polar residues" evidence="12">
    <location>
        <begin position="1213"/>
        <end position="1225"/>
    </location>
</feature>
<keyword evidence="4" id="KW-0808">Transferase</keyword>
<dbReference type="PROSITE" id="PS50109">
    <property type="entry name" value="HIS_KIN"/>
    <property type="match status" value="1"/>
</dbReference>
<dbReference type="Pfam" id="PF00360">
    <property type="entry name" value="PHY"/>
    <property type="match status" value="1"/>
</dbReference>
<dbReference type="InterPro" id="IPR011006">
    <property type="entry name" value="CheY-like_superfamily"/>
</dbReference>
<dbReference type="SUPFAM" id="SSF55874">
    <property type="entry name" value="ATPase domain of HSP90 chaperone/DNA topoisomerase II/histidine kinase"/>
    <property type="match status" value="1"/>
</dbReference>
<dbReference type="InterPro" id="IPR001294">
    <property type="entry name" value="Phytochrome"/>
</dbReference>
<feature type="compositionally biased region" description="Low complexity" evidence="12">
    <location>
        <begin position="371"/>
        <end position="393"/>
    </location>
</feature>
<feature type="modified residue" description="4-aspartylphosphate" evidence="11">
    <location>
        <position position="1302"/>
    </location>
</feature>
<keyword evidence="5" id="KW-0547">Nucleotide-binding</keyword>
<evidence type="ECO:0000256" key="10">
    <source>
        <dbReference type="ARBA" id="ARBA00023170"/>
    </source>
</evidence>
<feature type="region of interest" description="Disordered" evidence="12">
    <location>
        <begin position="1213"/>
        <end position="1240"/>
    </location>
</feature>
<dbReference type="SUPFAM" id="SSF55785">
    <property type="entry name" value="PYP-like sensor domain (PAS domain)"/>
    <property type="match status" value="1"/>
</dbReference>
<evidence type="ECO:0000259" key="15">
    <source>
        <dbReference type="PROSITE" id="PS50110"/>
    </source>
</evidence>
<evidence type="ECO:0000259" key="13">
    <source>
        <dbReference type="PROSITE" id="PS50046"/>
    </source>
</evidence>
<keyword evidence="2 11" id="KW-0597">Phosphoprotein</keyword>
<dbReference type="InterPro" id="IPR029016">
    <property type="entry name" value="GAF-like_dom_sf"/>
</dbReference>
<dbReference type="GO" id="GO:0000155">
    <property type="term" value="F:phosphorelay sensor kinase activity"/>
    <property type="evidence" value="ECO:0007669"/>
    <property type="project" value="InterPro"/>
</dbReference>
<evidence type="ECO:0000256" key="9">
    <source>
        <dbReference type="ARBA" id="ARBA00023012"/>
    </source>
</evidence>
<dbReference type="SMART" id="SM00065">
    <property type="entry name" value="GAF"/>
    <property type="match status" value="1"/>
</dbReference>
<dbReference type="PROSITE" id="PS50046">
    <property type="entry name" value="PHYTOCHROME_2"/>
    <property type="match status" value="1"/>
</dbReference>
<dbReference type="CDD" id="cd00082">
    <property type="entry name" value="HisKA"/>
    <property type="match status" value="1"/>
</dbReference>
<evidence type="ECO:0000256" key="11">
    <source>
        <dbReference type="PROSITE-ProRule" id="PRU00169"/>
    </source>
</evidence>
<gene>
    <name evidence="16" type="ORF">PsYK624_139140</name>
</gene>
<dbReference type="PRINTS" id="PR01033">
    <property type="entry name" value="PHYTOCHROME"/>
</dbReference>
<dbReference type="Proteomes" id="UP000703269">
    <property type="component" value="Unassembled WGS sequence"/>
</dbReference>
<feature type="compositionally biased region" description="Basic and acidic residues" evidence="12">
    <location>
        <begin position="445"/>
        <end position="459"/>
    </location>
</feature>
<dbReference type="Pfam" id="PF00512">
    <property type="entry name" value="HisKA"/>
    <property type="match status" value="1"/>
</dbReference>
<feature type="domain" description="Histidine kinase" evidence="14">
    <location>
        <begin position="923"/>
        <end position="1151"/>
    </location>
</feature>
<keyword evidence="10" id="KW-0675">Receptor</keyword>
<dbReference type="InterPro" id="IPR003594">
    <property type="entry name" value="HATPase_dom"/>
</dbReference>
<evidence type="ECO:0000256" key="5">
    <source>
        <dbReference type="ARBA" id="ARBA00022741"/>
    </source>
</evidence>
<evidence type="ECO:0000256" key="3">
    <source>
        <dbReference type="ARBA" id="ARBA00022606"/>
    </source>
</evidence>
<feature type="region of interest" description="Disordered" evidence="12">
    <location>
        <begin position="487"/>
        <end position="519"/>
    </location>
</feature>
<dbReference type="PROSITE" id="PS50110">
    <property type="entry name" value="RESPONSE_REGULATORY"/>
    <property type="match status" value="1"/>
</dbReference>
<dbReference type="Gene3D" id="3.30.450.270">
    <property type="match status" value="1"/>
</dbReference>
<dbReference type="OrthoDB" id="2015534at2759"/>
<dbReference type="InterPro" id="IPR003661">
    <property type="entry name" value="HisK_dim/P_dom"/>
</dbReference>
<organism evidence="16 17">
    <name type="scientific">Phanerochaete sordida</name>
    <dbReference type="NCBI Taxonomy" id="48140"/>
    <lineage>
        <taxon>Eukaryota</taxon>
        <taxon>Fungi</taxon>
        <taxon>Dikarya</taxon>
        <taxon>Basidiomycota</taxon>
        <taxon>Agaricomycotina</taxon>
        <taxon>Agaricomycetes</taxon>
        <taxon>Polyporales</taxon>
        <taxon>Phanerochaetaceae</taxon>
        <taxon>Phanerochaete</taxon>
    </lineage>
</organism>
<feature type="compositionally biased region" description="Low complexity" evidence="12">
    <location>
        <begin position="139"/>
        <end position="148"/>
    </location>
</feature>
<dbReference type="Gene3D" id="3.30.565.10">
    <property type="entry name" value="Histidine kinase-like ATPase, C-terminal domain"/>
    <property type="match status" value="1"/>
</dbReference>
<dbReference type="Pfam" id="PF01590">
    <property type="entry name" value="GAF"/>
    <property type="match status" value="1"/>
</dbReference>
<feature type="compositionally biased region" description="Low complexity" evidence="12">
    <location>
        <begin position="429"/>
        <end position="440"/>
    </location>
</feature>
<feature type="compositionally biased region" description="Polar residues" evidence="12">
    <location>
        <begin position="394"/>
        <end position="408"/>
    </location>
</feature>
<dbReference type="SMART" id="SM00448">
    <property type="entry name" value="REC"/>
    <property type="match status" value="1"/>
</dbReference>
<dbReference type="SUPFAM" id="SSF52172">
    <property type="entry name" value="CheY-like"/>
    <property type="match status" value="1"/>
</dbReference>
<dbReference type="PANTHER" id="PTHR43065">
    <property type="entry name" value="SENSOR HISTIDINE KINASE"/>
    <property type="match status" value="1"/>
</dbReference>
<dbReference type="Gene3D" id="1.10.287.130">
    <property type="match status" value="1"/>
</dbReference>
<feature type="region of interest" description="Disordered" evidence="12">
    <location>
        <begin position="1149"/>
        <end position="1175"/>
    </location>
</feature>
<dbReference type="InterPro" id="IPR005467">
    <property type="entry name" value="His_kinase_dom"/>
</dbReference>
<dbReference type="CDD" id="cd17546">
    <property type="entry name" value="REC_hyHK_CKI1_RcsC-like"/>
    <property type="match status" value="1"/>
</dbReference>